<keyword evidence="1" id="KW-0472">Membrane</keyword>
<keyword evidence="1" id="KW-0812">Transmembrane</keyword>
<keyword evidence="1" id="KW-1133">Transmembrane helix</keyword>
<name>A0A9X3DCQ4_9SPHI</name>
<protein>
    <submittedName>
        <fullName evidence="4">DUF4129 domain-containing protein</fullName>
    </submittedName>
</protein>
<comment type="caution">
    <text evidence="4">The sequence shown here is derived from an EMBL/GenBank/DDBJ whole genome shotgun (WGS) entry which is preliminary data.</text>
</comment>
<evidence type="ECO:0000256" key="1">
    <source>
        <dbReference type="SAM" id="Phobius"/>
    </source>
</evidence>
<feature type="signal peptide" evidence="2">
    <location>
        <begin position="1"/>
        <end position="21"/>
    </location>
</feature>
<reference evidence="4" key="1">
    <citation type="submission" date="2022-11" db="EMBL/GenBank/DDBJ databases">
        <authorList>
            <person name="Graham C."/>
            <person name="Newman J.D."/>
        </authorList>
    </citation>
    <scope>NUCLEOTIDE SEQUENCE</scope>
    <source>
        <strain evidence="4">DSM 19486</strain>
    </source>
</reference>
<proteinExistence type="predicted"/>
<evidence type="ECO:0000313" key="5">
    <source>
        <dbReference type="Proteomes" id="UP001142592"/>
    </source>
</evidence>
<dbReference type="AlphaFoldDB" id="A0A9X3DCQ4"/>
<feature type="transmembrane region" description="Helical" evidence="1">
    <location>
        <begin position="101"/>
        <end position="120"/>
    </location>
</feature>
<accession>A0A9X3DCQ4</accession>
<feature type="chain" id="PRO_5040862205" evidence="2">
    <location>
        <begin position="22"/>
        <end position="243"/>
    </location>
</feature>
<keyword evidence="5" id="KW-1185">Reference proteome</keyword>
<dbReference type="Proteomes" id="UP001142592">
    <property type="component" value="Unassembled WGS sequence"/>
</dbReference>
<evidence type="ECO:0000259" key="3">
    <source>
        <dbReference type="Pfam" id="PF13559"/>
    </source>
</evidence>
<gene>
    <name evidence="4" type="ORF">OQZ29_08300</name>
</gene>
<organism evidence="4 5">
    <name type="scientific">Pedobacter agri</name>
    <dbReference type="NCBI Taxonomy" id="454586"/>
    <lineage>
        <taxon>Bacteria</taxon>
        <taxon>Pseudomonadati</taxon>
        <taxon>Bacteroidota</taxon>
        <taxon>Sphingobacteriia</taxon>
        <taxon>Sphingobacteriales</taxon>
        <taxon>Sphingobacteriaceae</taxon>
        <taxon>Pedobacter</taxon>
    </lineage>
</organism>
<feature type="domain" description="Protein-glutamine gamma-glutamyltransferase-like C-terminal" evidence="3">
    <location>
        <begin position="168"/>
        <end position="227"/>
    </location>
</feature>
<dbReference type="Pfam" id="PF13559">
    <property type="entry name" value="DUF4129"/>
    <property type="match status" value="1"/>
</dbReference>
<sequence>MHKLFFRYALVILLFFLSANAYTKIVVQPKQEKPVVQTDSSKLVPAKFDKEAISNYKDQKEFQYDELQVGQLSLWDRFWMWFWNTIMKLFASAASNTVSRYFFIGLGVALLLYFIFKAIGTENIFSKKSKEAALPYDIISENIHEIDFETELQRLIAAQKYRLAVRLLYLQALKKLSDAEIIYWQPDKTNYNYLTEITRPELKDDFSRLTLQFDYIWYGDFPVDEHKFEPINQSFNQFNNKIK</sequence>
<keyword evidence="2" id="KW-0732">Signal</keyword>
<dbReference type="RefSeq" id="WP_010601793.1">
    <property type="nucleotide sequence ID" value="NZ_JAPJUH010000002.1"/>
</dbReference>
<dbReference type="InterPro" id="IPR025403">
    <property type="entry name" value="TgpA-like_C"/>
</dbReference>
<evidence type="ECO:0000313" key="4">
    <source>
        <dbReference type="EMBL" id="MCX3264740.1"/>
    </source>
</evidence>
<dbReference type="EMBL" id="JAPJUH010000002">
    <property type="protein sequence ID" value="MCX3264740.1"/>
    <property type="molecule type" value="Genomic_DNA"/>
</dbReference>
<evidence type="ECO:0000256" key="2">
    <source>
        <dbReference type="SAM" id="SignalP"/>
    </source>
</evidence>